<reference evidence="2 3" key="1">
    <citation type="submission" date="2019-04" db="EMBL/GenBank/DDBJ databases">
        <title>Draft, Whole-Genome Sequence of the Anthracene-degrading Mycobacterium frederiksbergense LB501T, Isolated from a Polycyclic Aromatic Hydrocarbon (PAH)-Contaminated Soil.</title>
        <authorList>
            <person name="Augelletti F."/>
        </authorList>
    </citation>
    <scope>NUCLEOTIDE SEQUENCE [LARGE SCALE GENOMIC DNA]</scope>
    <source>
        <strain evidence="2 3">LB 501T</strain>
        <plasmid evidence="2 3">unnamed1</plasmid>
    </source>
</reference>
<geneLocation type="plasmid" evidence="2 3">
    <name>unnamed1</name>
</geneLocation>
<sequence length="76" mass="8628">MSEPALIETDARSRAVLPGHPSRRFLMRVNEDGSILLQPARIVTDAQQEYDSDPELRDLLGRASASPTVRRTRQRR</sequence>
<gene>
    <name evidence="2" type="ORF">EXE63_00760</name>
</gene>
<proteinExistence type="predicted"/>
<protein>
    <submittedName>
        <fullName evidence="2">Uncharacterized protein</fullName>
    </submittedName>
</protein>
<dbReference type="EMBL" id="CP038797">
    <property type="protein sequence ID" value="QIV79610.1"/>
    <property type="molecule type" value="Genomic_DNA"/>
</dbReference>
<accession>A0A6H0RXC9</accession>
<feature type="region of interest" description="Disordered" evidence="1">
    <location>
        <begin position="47"/>
        <end position="76"/>
    </location>
</feature>
<keyword evidence="3" id="KW-1185">Reference proteome</keyword>
<dbReference type="KEGG" id="mfre:EXE63_00760"/>
<evidence type="ECO:0000313" key="3">
    <source>
        <dbReference type="Proteomes" id="UP000501849"/>
    </source>
</evidence>
<evidence type="ECO:0000313" key="2">
    <source>
        <dbReference type="EMBL" id="QIV79610.1"/>
    </source>
</evidence>
<dbReference type="RefSeq" id="WP_168140394.1">
    <property type="nucleotide sequence ID" value="NZ_CP038797.1"/>
</dbReference>
<organism evidence="2 3">
    <name type="scientific">Mycolicibacterium frederiksbergense</name>
    <dbReference type="NCBI Taxonomy" id="117567"/>
    <lineage>
        <taxon>Bacteria</taxon>
        <taxon>Bacillati</taxon>
        <taxon>Actinomycetota</taxon>
        <taxon>Actinomycetes</taxon>
        <taxon>Mycobacteriales</taxon>
        <taxon>Mycobacteriaceae</taxon>
        <taxon>Mycolicibacterium</taxon>
    </lineage>
</organism>
<dbReference type="AlphaFoldDB" id="A0A6H0RXC9"/>
<name>A0A6H0RXC9_9MYCO</name>
<keyword evidence="2" id="KW-0614">Plasmid</keyword>
<evidence type="ECO:0000256" key="1">
    <source>
        <dbReference type="SAM" id="MobiDB-lite"/>
    </source>
</evidence>
<dbReference type="Proteomes" id="UP000501849">
    <property type="component" value="Plasmid unnamed1"/>
</dbReference>